<name>A0AA38C8P9_TAXCH</name>
<evidence type="ECO:0000313" key="3">
    <source>
        <dbReference type="Proteomes" id="UP000824469"/>
    </source>
</evidence>
<reference evidence="2 3" key="1">
    <citation type="journal article" date="2021" name="Nat. Plants">
        <title>The Taxus genome provides insights into paclitaxel biosynthesis.</title>
        <authorList>
            <person name="Xiong X."/>
            <person name="Gou J."/>
            <person name="Liao Q."/>
            <person name="Li Y."/>
            <person name="Zhou Q."/>
            <person name="Bi G."/>
            <person name="Li C."/>
            <person name="Du R."/>
            <person name="Wang X."/>
            <person name="Sun T."/>
            <person name="Guo L."/>
            <person name="Liang H."/>
            <person name="Lu P."/>
            <person name="Wu Y."/>
            <person name="Zhang Z."/>
            <person name="Ro D.K."/>
            <person name="Shang Y."/>
            <person name="Huang S."/>
            <person name="Yan J."/>
        </authorList>
    </citation>
    <scope>NUCLEOTIDE SEQUENCE [LARGE SCALE GENOMIC DNA]</scope>
    <source>
        <strain evidence="2">Ta-2019</strain>
    </source>
</reference>
<comment type="caution">
    <text evidence="2">The sequence shown here is derived from an EMBL/GenBank/DDBJ whole genome shotgun (WGS) entry which is preliminary data.</text>
</comment>
<evidence type="ECO:0000313" key="2">
    <source>
        <dbReference type="EMBL" id="KAH9295997.1"/>
    </source>
</evidence>
<feature type="non-terminal residue" evidence="2">
    <location>
        <position position="1"/>
    </location>
</feature>
<feature type="region of interest" description="Disordered" evidence="1">
    <location>
        <begin position="125"/>
        <end position="161"/>
    </location>
</feature>
<sequence length="343" mass="36874">PTFDPRGCLPRAKLDPIHVPQIEDIYIDVLHEVELRRKDHSHLALAEIIQYGVAIVPKGYQTTEDEVDKVYNDTDGDDWPFPAIDRTKAPQTIEERVKETLRRTEHWCRMNGLIYLGVDFTTSPLGNAPSRSKKQLKGKGVEGESSTIQEEAPESPLSTAPEQVITLDSPEKEAAGDSPIGPSTQDVGIATTTEVPSIPSSSLPSPPRVTQATIPLVVSSAPSSTLSPASSSIFSSLTDLSSSISSLISELPSLPMSSTAAVSLPPVDTSSAILSMPPPHVSMFFPSSTAAAPLLCFWSFFHRTSLDLSAAEPAKEESSHRSDGLFSDPNQRGKEAEACCTLL</sequence>
<proteinExistence type="predicted"/>
<dbReference type="EMBL" id="JAHRHJ020000011">
    <property type="protein sequence ID" value="KAH9295997.1"/>
    <property type="molecule type" value="Genomic_DNA"/>
</dbReference>
<feature type="compositionally biased region" description="Basic and acidic residues" evidence="1">
    <location>
        <begin position="313"/>
        <end position="323"/>
    </location>
</feature>
<accession>A0AA38C8P9</accession>
<evidence type="ECO:0000256" key="1">
    <source>
        <dbReference type="SAM" id="MobiDB-lite"/>
    </source>
</evidence>
<feature type="region of interest" description="Disordered" evidence="1">
    <location>
        <begin position="312"/>
        <end position="343"/>
    </location>
</feature>
<dbReference type="AlphaFoldDB" id="A0AA38C8P9"/>
<organism evidence="2 3">
    <name type="scientific">Taxus chinensis</name>
    <name type="common">Chinese yew</name>
    <name type="synonym">Taxus wallichiana var. chinensis</name>
    <dbReference type="NCBI Taxonomy" id="29808"/>
    <lineage>
        <taxon>Eukaryota</taxon>
        <taxon>Viridiplantae</taxon>
        <taxon>Streptophyta</taxon>
        <taxon>Embryophyta</taxon>
        <taxon>Tracheophyta</taxon>
        <taxon>Spermatophyta</taxon>
        <taxon>Pinopsida</taxon>
        <taxon>Pinidae</taxon>
        <taxon>Conifers II</taxon>
        <taxon>Cupressales</taxon>
        <taxon>Taxaceae</taxon>
        <taxon>Taxus</taxon>
    </lineage>
</organism>
<protein>
    <submittedName>
        <fullName evidence="2">Uncharacterized protein</fullName>
    </submittedName>
</protein>
<keyword evidence="3" id="KW-1185">Reference proteome</keyword>
<dbReference type="Proteomes" id="UP000824469">
    <property type="component" value="Unassembled WGS sequence"/>
</dbReference>
<gene>
    <name evidence="2" type="ORF">KI387_039585</name>
</gene>